<feature type="compositionally biased region" description="Low complexity" evidence="2">
    <location>
        <begin position="182"/>
        <end position="195"/>
    </location>
</feature>
<feature type="domain" description="STI1" evidence="3">
    <location>
        <begin position="305"/>
        <end position="339"/>
    </location>
</feature>
<sequence>MQSGQWLPTVQCLGLKSAHHPFPDATMKPTCLPYHPVGVGALWLQRRPTQSKPQRSVFRSKAASGSGPPADAQSSEYGGNFGTYQGVPAGPPQYPVAPPPVVETPSGLPPWVWILVGVLLASFFNKVANFLRSPQQAMSEMMFKQMSKSMGNQPPEGPAAGQPNPFFSPGAGFPGMGPPPVDTTATPVTPVGTQAAPPPSMSGAGGQTGMQQEYTPPAQPAAGTAPQSSFDPAGPGATMPGATAAGAPTAGVAPSDTLAADQAVQPSTTSRGFFSDVGRQQATTHVDRSSEQDENVEWLFNMLKDPQMRESLAPFLPEQMRDPDMLDAILANPVVKEQMKTMFTPEMLSKMKEYQGSINDPQLKAQLEGMNVSPDVLMQKLMGEPELMSLLQKPNVMEAVMDMNSNPENMSKYMNDSEVMKVMMKMSDLTMQAQMGTQGPKAVQPPPPMAPQAAGYQSATPGTQPAGDQSHPAPAQPTGSQQTASEPAASPAPSTDYHVTSEPADSAATEADSHAPPEQTASPTSNQARVEVDSDDQAVPTALVVPVEDEAEASIRDDEQGGRANGIEAAESSQGAQAGPPSAQ</sequence>
<organism evidence="4 5">
    <name type="scientific">Ostreobium quekettii</name>
    <dbReference type="NCBI Taxonomy" id="121088"/>
    <lineage>
        <taxon>Eukaryota</taxon>
        <taxon>Viridiplantae</taxon>
        <taxon>Chlorophyta</taxon>
        <taxon>core chlorophytes</taxon>
        <taxon>Ulvophyceae</taxon>
        <taxon>TCBD clade</taxon>
        <taxon>Bryopsidales</taxon>
        <taxon>Ostreobineae</taxon>
        <taxon>Ostreobiaceae</taxon>
        <taxon>Ostreobium</taxon>
    </lineage>
</organism>
<evidence type="ECO:0000256" key="1">
    <source>
        <dbReference type="ARBA" id="ARBA00022737"/>
    </source>
</evidence>
<dbReference type="Gene3D" id="1.10.260.100">
    <property type="match status" value="1"/>
</dbReference>
<feature type="domain" description="STI1" evidence="3">
    <location>
        <begin position="384"/>
        <end position="423"/>
    </location>
</feature>
<evidence type="ECO:0000313" key="4">
    <source>
        <dbReference type="EMBL" id="CAD7705175.1"/>
    </source>
</evidence>
<feature type="region of interest" description="Disordered" evidence="2">
    <location>
        <begin position="46"/>
        <end position="83"/>
    </location>
</feature>
<keyword evidence="5" id="KW-1185">Reference proteome</keyword>
<feature type="compositionally biased region" description="Polar residues" evidence="2">
    <location>
        <begin position="458"/>
        <end position="467"/>
    </location>
</feature>
<dbReference type="InterPro" id="IPR006636">
    <property type="entry name" value="STI1_HS-bd"/>
</dbReference>
<feature type="compositionally biased region" description="Low complexity" evidence="2">
    <location>
        <begin position="220"/>
        <end position="254"/>
    </location>
</feature>
<dbReference type="EMBL" id="CAJHUC010003041">
    <property type="protein sequence ID" value="CAD7705175.1"/>
    <property type="molecule type" value="Genomic_DNA"/>
</dbReference>
<dbReference type="GO" id="GO:0045037">
    <property type="term" value="P:protein import into chloroplast stroma"/>
    <property type="evidence" value="ECO:0007669"/>
    <property type="project" value="TreeGrafter"/>
</dbReference>
<dbReference type="PANTHER" id="PTHR47296">
    <property type="entry name" value="PROTEIN TIC 40, CHLOROPLASTIC"/>
    <property type="match status" value="1"/>
</dbReference>
<comment type="caution">
    <text evidence="4">The sequence shown here is derived from an EMBL/GenBank/DDBJ whole genome shotgun (WGS) entry which is preliminary data.</text>
</comment>
<feature type="region of interest" description="Disordered" evidence="2">
    <location>
        <begin position="435"/>
        <end position="584"/>
    </location>
</feature>
<dbReference type="InterPro" id="IPR041243">
    <property type="entry name" value="STI1/HOP_DP"/>
</dbReference>
<evidence type="ECO:0000256" key="2">
    <source>
        <dbReference type="SAM" id="MobiDB-lite"/>
    </source>
</evidence>
<feature type="compositionally biased region" description="Polar residues" evidence="2">
    <location>
        <begin position="264"/>
        <end position="276"/>
    </location>
</feature>
<keyword evidence="1" id="KW-0677">Repeat</keyword>
<dbReference type="GO" id="GO:0009706">
    <property type="term" value="C:chloroplast inner membrane"/>
    <property type="evidence" value="ECO:0007669"/>
    <property type="project" value="TreeGrafter"/>
</dbReference>
<protein>
    <recommendedName>
        <fullName evidence="3">STI1 domain-containing protein</fullName>
    </recommendedName>
</protein>
<accession>A0A8S1JG28</accession>
<dbReference type="Pfam" id="PF17830">
    <property type="entry name" value="STI1-HOP_DP"/>
    <property type="match status" value="1"/>
</dbReference>
<dbReference type="SMART" id="SM00727">
    <property type="entry name" value="STI1"/>
    <property type="match status" value="3"/>
</dbReference>
<reference evidence="4" key="1">
    <citation type="submission" date="2020-12" db="EMBL/GenBank/DDBJ databases">
        <authorList>
            <person name="Iha C."/>
        </authorList>
    </citation>
    <scope>NUCLEOTIDE SEQUENCE</scope>
</reference>
<feature type="region of interest" description="Disordered" evidence="2">
    <location>
        <begin position="146"/>
        <end position="276"/>
    </location>
</feature>
<dbReference type="GO" id="GO:0009658">
    <property type="term" value="P:chloroplast organization"/>
    <property type="evidence" value="ECO:0007669"/>
    <property type="project" value="TreeGrafter"/>
</dbReference>
<feature type="compositionally biased region" description="Low complexity" evidence="2">
    <location>
        <begin position="484"/>
        <end position="494"/>
    </location>
</feature>
<feature type="domain" description="STI1" evidence="3">
    <location>
        <begin position="344"/>
        <end position="380"/>
    </location>
</feature>
<feature type="compositionally biased region" description="Polar residues" evidence="2">
    <location>
        <begin position="519"/>
        <end position="528"/>
    </location>
</feature>
<gene>
    <name evidence="4" type="ORF">OSTQU699_LOCUS10530</name>
</gene>
<dbReference type="OrthoDB" id="533763at2759"/>
<dbReference type="Proteomes" id="UP000708148">
    <property type="component" value="Unassembled WGS sequence"/>
</dbReference>
<evidence type="ECO:0000313" key="5">
    <source>
        <dbReference type="Proteomes" id="UP000708148"/>
    </source>
</evidence>
<proteinExistence type="predicted"/>
<dbReference type="GO" id="GO:0009535">
    <property type="term" value="C:chloroplast thylakoid membrane"/>
    <property type="evidence" value="ECO:0007669"/>
    <property type="project" value="TreeGrafter"/>
</dbReference>
<evidence type="ECO:0000259" key="3">
    <source>
        <dbReference type="SMART" id="SM00727"/>
    </source>
</evidence>
<dbReference type="AlphaFoldDB" id="A0A8S1JG28"/>
<dbReference type="PANTHER" id="PTHR47296:SF1">
    <property type="entry name" value="PROTEIN TIC 40, CHLOROPLASTIC"/>
    <property type="match status" value="1"/>
</dbReference>
<name>A0A8S1JG28_9CHLO</name>